<proteinExistence type="predicted"/>
<evidence type="ECO:0000256" key="1">
    <source>
        <dbReference type="SAM" id="MobiDB-lite"/>
    </source>
</evidence>
<name>A0A6F8XVA6_9ACTN</name>
<accession>A0A6F8XVA6</accession>
<sequence length="92" mass="9992">MIQRQIEALTQPDQLNSVDTPRPRFDLGDHRSIQADPAAELVLGEVRGQSSLTYPLADADPFRLRHGAIIAHPTLGGALSRKPERLGGGNGW</sequence>
<evidence type="ECO:0000313" key="2">
    <source>
        <dbReference type="EMBL" id="BCB77774.1"/>
    </source>
</evidence>
<dbReference type="Proteomes" id="UP000502508">
    <property type="component" value="Chromosome"/>
</dbReference>
<dbReference type="EMBL" id="AP022870">
    <property type="protein sequence ID" value="BCB77774.1"/>
    <property type="molecule type" value="Genomic_DNA"/>
</dbReference>
<evidence type="ECO:0000313" key="3">
    <source>
        <dbReference type="Proteomes" id="UP000502508"/>
    </source>
</evidence>
<dbReference type="AlphaFoldDB" id="A0A6F8XVA6"/>
<reference evidence="2 3" key="2">
    <citation type="submission" date="2020-03" db="EMBL/GenBank/DDBJ databases">
        <authorList>
            <person name="Ichikawa N."/>
            <person name="Kimura A."/>
            <person name="Kitahashi Y."/>
            <person name="Uohara A."/>
        </authorList>
    </citation>
    <scope>NUCLEOTIDE SEQUENCE [LARGE SCALE GENOMIC DNA]</scope>
    <source>
        <strain evidence="2 3">NBRC 107702</strain>
    </source>
</reference>
<protein>
    <submittedName>
        <fullName evidence="2">Uncharacterized protein</fullName>
    </submittedName>
</protein>
<reference evidence="2 3" key="1">
    <citation type="submission" date="2020-03" db="EMBL/GenBank/DDBJ databases">
        <title>Whole genome shotgun sequence of Phytohabitans flavus NBRC 107702.</title>
        <authorList>
            <person name="Komaki H."/>
            <person name="Tamura T."/>
        </authorList>
    </citation>
    <scope>NUCLEOTIDE SEQUENCE [LARGE SCALE GENOMIC DNA]</scope>
    <source>
        <strain evidence="2 3">NBRC 107702</strain>
    </source>
</reference>
<dbReference type="KEGG" id="pfla:Pflav_041840"/>
<keyword evidence="3" id="KW-1185">Reference proteome</keyword>
<feature type="region of interest" description="Disordered" evidence="1">
    <location>
        <begin position="1"/>
        <end position="21"/>
    </location>
</feature>
<gene>
    <name evidence="2" type="ORF">Pflav_041840</name>
</gene>
<organism evidence="2 3">
    <name type="scientific">Phytohabitans flavus</name>
    <dbReference type="NCBI Taxonomy" id="1076124"/>
    <lineage>
        <taxon>Bacteria</taxon>
        <taxon>Bacillati</taxon>
        <taxon>Actinomycetota</taxon>
        <taxon>Actinomycetes</taxon>
        <taxon>Micromonosporales</taxon>
        <taxon>Micromonosporaceae</taxon>
    </lineage>
</organism>